<keyword evidence="2" id="KW-1185">Reference proteome</keyword>
<name>A0A1H3VQ48_9GAMM</name>
<proteinExistence type="predicted"/>
<evidence type="ECO:0000313" key="1">
    <source>
        <dbReference type="EMBL" id="SDZ76811.1"/>
    </source>
</evidence>
<protein>
    <submittedName>
        <fullName evidence="1">Truncated hemoglobin YjbI</fullName>
    </submittedName>
</protein>
<dbReference type="AlphaFoldDB" id="A0A1H3VQ48"/>
<dbReference type="InterPro" id="IPR009050">
    <property type="entry name" value="Globin-like_sf"/>
</dbReference>
<reference evidence="2" key="1">
    <citation type="submission" date="2016-10" db="EMBL/GenBank/DDBJ databases">
        <authorList>
            <person name="Varghese N."/>
            <person name="Submissions S."/>
        </authorList>
    </citation>
    <scope>NUCLEOTIDE SEQUENCE [LARGE SCALE GENOMIC DNA]</scope>
    <source>
        <strain evidence="2">CGMCC 1.10657</strain>
    </source>
</reference>
<evidence type="ECO:0000313" key="2">
    <source>
        <dbReference type="Proteomes" id="UP000198658"/>
    </source>
</evidence>
<dbReference type="STRING" id="658218.SAMN05216562_0158"/>
<dbReference type="RefSeq" id="WP_091384020.1">
    <property type="nucleotide sequence ID" value="NZ_FNQO01000001.1"/>
</dbReference>
<dbReference type="InterPro" id="IPR012292">
    <property type="entry name" value="Globin/Proto"/>
</dbReference>
<dbReference type="GO" id="GO:0019825">
    <property type="term" value="F:oxygen binding"/>
    <property type="evidence" value="ECO:0007669"/>
    <property type="project" value="InterPro"/>
</dbReference>
<dbReference type="Proteomes" id="UP000198658">
    <property type="component" value="Unassembled WGS sequence"/>
</dbReference>
<dbReference type="SUPFAM" id="SSF46458">
    <property type="entry name" value="Globin-like"/>
    <property type="match status" value="1"/>
</dbReference>
<gene>
    <name evidence="1" type="ORF">SAMN05216562_0158</name>
</gene>
<accession>A0A1H3VQ48</accession>
<dbReference type="GO" id="GO:0020037">
    <property type="term" value="F:heme binding"/>
    <property type="evidence" value="ECO:0007669"/>
    <property type="project" value="InterPro"/>
</dbReference>
<dbReference type="EMBL" id="FNQO01000001">
    <property type="protein sequence ID" value="SDZ76811.1"/>
    <property type="molecule type" value="Genomic_DNA"/>
</dbReference>
<sequence>MDSLLEQVGGTQIVNRTVSEFYQTIGRHLSAFETSDHRKQESRQAQFLSLALSSQPESVRTSRAGFLAQGLNPTLFEALLEYFEARLVELGFTSQLSSHLTETAGKLYDSCEQDLSIAC</sequence>
<dbReference type="OrthoDB" id="5739082at2"/>
<organism evidence="1 2">
    <name type="scientific">Microbulbifer marinus</name>
    <dbReference type="NCBI Taxonomy" id="658218"/>
    <lineage>
        <taxon>Bacteria</taxon>
        <taxon>Pseudomonadati</taxon>
        <taxon>Pseudomonadota</taxon>
        <taxon>Gammaproteobacteria</taxon>
        <taxon>Cellvibrionales</taxon>
        <taxon>Microbulbiferaceae</taxon>
        <taxon>Microbulbifer</taxon>
    </lineage>
</organism>
<dbReference type="Gene3D" id="1.10.490.10">
    <property type="entry name" value="Globins"/>
    <property type="match status" value="1"/>
</dbReference>